<evidence type="ECO:0000313" key="3">
    <source>
        <dbReference type="Proteomes" id="UP000178776"/>
    </source>
</evidence>
<accession>A0A1D9LC88</accession>
<dbReference type="KEGG" id="cvc:BKX93_01795"/>
<feature type="region of interest" description="Disordered" evidence="1">
    <location>
        <begin position="55"/>
        <end position="79"/>
    </location>
</feature>
<evidence type="ECO:0000256" key="1">
    <source>
        <dbReference type="SAM" id="MobiDB-lite"/>
    </source>
</evidence>
<dbReference type="STRING" id="1108595.BKX93_01795"/>
<organism evidence="2 3">
    <name type="scientific">Chromobacterium vaccinii</name>
    <dbReference type="NCBI Taxonomy" id="1108595"/>
    <lineage>
        <taxon>Bacteria</taxon>
        <taxon>Pseudomonadati</taxon>
        <taxon>Pseudomonadota</taxon>
        <taxon>Betaproteobacteria</taxon>
        <taxon>Neisseriales</taxon>
        <taxon>Chromobacteriaceae</taxon>
        <taxon>Chromobacterium</taxon>
    </lineage>
</organism>
<reference evidence="2 3" key="1">
    <citation type="submission" date="2016-10" db="EMBL/GenBank/DDBJ databases">
        <title>Chromobacterium muskegensis sp. nov., an insecticidal bacterium isolated from Sphagnum bogs.</title>
        <authorList>
            <person name="Sparks M.E."/>
            <person name="Blackburn M.B."/>
            <person name="Gundersen-Rindal D.E."/>
            <person name="Mitchell A."/>
            <person name="Farrar R."/>
            <person name="Kuhar D."/>
        </authorList>
    </citation>
    <scope>NUCLEOTIDE SEQUENCE [LARGE SCALE GENOMIC DNA]</scope>
    <source>
        <strain evidence="2 3">21-1</strain>
    </source>
</reference>
<name>A0A1D9LC88_9NEIS</name>
<dbReference type="GeneID" id="68839953"/>
<dbReference type="Proteomes" id="UP000178776">
    <property type="component" value="Chromosome"/>
</dbReference>
<sequence>MMQIHHHGDHRAARKSQYPPLGDQWDVLWRWVASLPPELLNDEMRQMLDRIRAVKTNFPKPRQDQTGGADSLEGAENGG</sequence>
<gene>
    <name evidence="2" type="ORF">BKX93_01795</name>
</gene>
<evidence type="ECO:0000313" key="2">
    <source>
        <dbReference type="EMBL" id="AOZ48851.1"/>
    </source>
</evidence>
<protein>
    <submittedName>
        <fullName evidence="2">Uncharacterized protein</fullName>
    </submittedName>
</protein>
<dbReference type="AlphaFoldDB" id="A0A1D9LC88"/>
<proteinExistence type="predicted"/>
<dbReference type="EMBL" id="CP017707">
    <property type="protein sequence ID" value="AOZ48851.1"/>
    <property type="molecule type" value="Genomic_DNA"/>
</dbReference>
<dbReference type="RefSeq" id="WP_070978401.1">
    <property type="nucleotide sequence ID" value="NZ_CP017707.1"/>
</dbReference>